<name>A0A3D9DN91_9FLAO</name>
<sequence>MKKLLIPVTILVMGAGAAFAGQIAKSFAPAQGHRIGGIGEQPCVDVSQTCNTTPGVACLWEEDDATQLYAEGETMCGQELFKP</sequence>
<comment type="caution">
    <text evidence="2">The sequence shown here is derived from an EMBL/GenBank/DDBJ whole genome shotgun (WGS) entry which is preliminary data.</text>
</comment>
<reference evidence="2 3" key="1">
    <citation type="journal article" date="2010" name="Syst. Appl. Microbiol.">
        <title>Four new species of Chryseobacterium from the rhizosphere of coastal sand dune plants, Chryseobacterium elymi sp. nov., Chryseobacterium hagamense sp. nov., Chryseobacterium lathyri sp. nov. and Chryseobacterium rhizosphaerae sp. nov.</title>
        <authorList>
            <person name="Cho S.H."/>
            <person name="Lee K.S."/>
            <person name="Shin D.S."/>
            <person name="Han J.H."/>
            <person name="Park K.S."/>
            <person name="Lee C.H."/>
            <person name="Park K.H."/>
            <person name="Kim S.B."/>
        </authorList>
    </citation>
    <scope>NUCLEOTIDE SEQUENCE [LARGE SCALE GENOMIC DNA]</scope>
    <source>
        <strain evidence="2 3">KCTC 22547</strain>
    </source>
</reference>
<evidence type="ECO:0008006" key="4">
    <source>
        <dbReference type="Google" id="ProtNLM"/>
    </source>
</evidence>
<evidence type="ECO:0000313" key="3">
    <source>
        <dbReference type="Proteomes" id="UP000257030"/>
    </source>
</evidence>
<keyword evidence="1" id="KW-0732">Signal</keyword>
<dbReference type="OrthoDB" id="1260025at2"/>
<organism evidence="2 3">
    <name type="scientific">Chryseobacterium elymi</name>
    <dbReference type="NCBI Taxonomy" id="395936"/>
    <lineage>
        <taxon>Bacteria</taxon>
        <taxon>Pseudomonadati</taxon>
        <taxon>Bacteroidota</taxon>
        <taxon>Flavobacteriia</taxon>
        <taxon>Flavobacteriales</taxon>
        <taxon>Weeksellaceae</taxon>
        <taxon>Chryseobacterium group</taxon>
        <taxon>Chryseobacterium</taxon>
    </lineage>
</organism>
<keyword evidence="3" id="KW-1185">Reference proteome</keyword>
<protein>
    <recommendedName>
        <fullName evidence="4">DUF2282 domain-containing protein</fullName>
    </recommendedName>
</protein>
<feature type="chain" id="PRO_5017706524" description="DUF2282 domain-containing protein" evidence="1">
    <location>
        <begin position="21"/>
        <end position="83"/>
    </location>
</feature>
<proteinExistence type="predicted"/>
<accession>A0A3D9DN91</accession>
<dbReference type="RefSeq" id="WP_116011318.1">
    <property type="nucleotide sequence ID" value="NZ_QNUH01000004.1"/>
</dbReference>
<evidence type="ECO:0000313" key="2">
    <source>
        <dbReference type="EMBL" id="REC79500.1"/>
    </source>
</evidence>
<dbReference type="AlphaFoldDB" id="A0A3D9DN91"/>
<dbReference type="Proteomes" id="UP000257030">
    <property type="component" value="Unassembled WGS sequence"/>
</dbReference>
<gene>
    <name evidence="2" type="ORF">DRF60_06665</name>
</gene>
<dbReference type="EMBL" id="QNUH01000004">
    <property type="protein sequence ID" value="REC79500.1"/>
    <property type="molecule type" value="Genomic_DNA"/>
</dbReference>
<feature type="signal peptide" evidence="1">
    <location>
        <begin position="1"/>
        <end position="20"/>
    </location>
</feature>
<evidence type="ECO:0000256" key="1">
    <source>
        <dbReference type="SAM" id="SignalP"/>
    </source>
</evidence>